<sequence length="360" mass="40926">MLSARSPPHPTGVTGSRRVGLTGRVTDGRTDRREAGHPCSPRAGSRGMEGDKEGKEREGEEKECDEAELSSDRAESRTAPSHSPLGSSLEDLAMPIMHWEALGRHIEELERQEEQREREMGRRREEKREGEEREKGRRGPQPGEMRREPARLTHRQSVKAQCEKEEEGGDEEITRHVSELTSRLQSRMNLQLCFINNSESEEEEEEEEEERRGKERGRENPAGCTGGRVPALEAPPLAPVARGNLVERQREVETEARRALARVRERLEKRSQNQSCEGLAHTPDGRRLQSADLHTLTIKQLDTLRKRLSQAVQDLSSELVGSLLSRDQLQTEQDAILLEVEDLTAFAENEQTRQHRRALR</sequence>
<dbReference type="InterPro" id="IPR015649">
    <property type="entry name" value="SCHIP_1_C"/>
</dbReference>
<feature type="domain" description="Schwannomin interacting protein 1 C-terminal" evidence="2">
    <location>
        <begin position="174"/>
        <end position="353"/>
    </location>
</feature>
<proteinExistence type="predicted"/>
<dbReference type="PANTHER" id="PTHR13103">
    <property type="entry name" value="SCHWANNOMIN INTERACTING PROTEIN 1"/>
    <property type="match status" value="1"/>
</dbReference>
<organism evidence="3 4">
    <name type="scientific">Huso huso</name>
    <name type="common">Beluga</name>
    <name type="synonym">Acipenser huso</name>
    <dbReference type="NCBI Taxonomy" id="61971"/>
    <lineage>
        <taxon>Eukaryota</taxon>
        <taxon>Metazoa</taxon>
        <taxon>Chordata</taxon>
        <taxon>Craniata</taxon>
        <taxon>Vertebrata</taxon>
        <taxon>Euteleostomi</taxon>
        <taxon>Actinopterygii</taxon>
        <taxon>Chondrostei</taxon>
        <taxon>Acipenseriformes</taxon>
        <taxon>Acipenseridae</taxon>
        <taxon>Huso</taxon>
    </lineage>
</organism>
<evidence type="ECO:0000313" key="3">
    <source>
        <dbReference type="EMBL" id="KAK6478113.1"/>
    </source>
</evidence>
<feature type="compositionally biased region" description="Basic and acidic residues" evidence="1">
    <location>
        <begin position="210"/>
        <end position="219"/>
    </location>
</feature>
<comment type="caution">
    <text evidence="3">The sequence shown here is derived from an EMBL/GenBank/DDBJ whole genome shotgun (WGS) entry which is preliminary data.</text>
</comment>
<name>A0ABR0YZW0_HUSHU</name>
<feature type="compositionally biased region" description="Basic and acidic residues" evidence="1">
    <location>
        <begin position="26"/>
        <end position="36"/>
    </location>
</feature>
<feature type="region of interest" description="Disordered" evidence="1">
    <location>
        <begin position="195"/>
        <end position="234"/>
    </location>
</feature>
<reference evidence="3 4" key="1">
    <citation type="submission" date="2021-05" db="EMBL/GenBank/DDBJ databases">
        <authorList>
            <person name="Zahm M."/>
            <person name="Klopp C."/>
            <person name="Cabau C."/>
            <person name="Kuhl H."/>
            <person name="Suciu R."/>
            <person name="Ciorpac M."/>
            <person name="Holostenco D."/>
            <person name="Gessner J."/>
            <person name="Wuertz S."/>
            <person name="Hohne C."/>
            <person name="Stock M."/>
            <person name="Gislard M."/>
            <person name="Lluch J."/>
            <person name="Milhes M."/>
            <person name="Lampietro C."/>
            <person name="Lopez Roques C."/>
            <person name="Donnadieu C."/>
            <person name="Du K."/>
            <person name="Schartl M."/>
            <person name="Guiguen Y."/>
        </authorList>
    </citation>
    <scope>NUCLEOTIDE SEQUENCE [LARGE SCALE GENOMIC DNA]</scope>
    <source>
        <strain evidence="3">Hh-F2</strain>
        <tissue evidence="3">Blood</tissue>
    </source>
</reference>
<feature type="compositionally biased region" description="Acidic residues" evidence="1">
    <location>
        <begin position="199"/>
        <end position="209"/>
    </location>
</feature>
<dbReference type="EMBL" id="JAHFZB010000020">
    <property type="protein sequence ID" value="KAK6478113.1"/>
    <property type="molecule type" value="Genomic_DNA"/>
</dbReference>
<feature type="compositionally biased region" description="Basic and acidic residues" evidence="1">
    <location>
        <begin position="108"/>
        <end position="137"/>
    </location>
</feature>
<evidence type="ECO:0000313" key="4">
    <source>
        <dbReference type="Proteomes" id="UP001369086"/>
    </source>
</evidence>
<gene>
    <name evidence="3" type="ORF">HHUSO_G21838</name>
</gene>
<dbReference type="PANTHER" id="PTHR13103:SF4">
    <property type="entry name" value="SCHWANNOMIN-INTERACTING PROTEIN 1-LIKE ISOFORM X1"/>
    <property type="match status" value="1"/>
</dbReference>
<protein>
    <submittedName>
        <fullName evidence="3">Schwannomin-interacting protein 1-like</fullName>
    </submittedName>
</protein>
<evidence type="ECO:0000256" key="1">
    <source>
        <dbReference type="SAM" id="MobiDB-lite"/>
    </source>
</evidence>
<dbReference type="Pfam" id="PF10148">
    <property type="entry name" value="SCHIP-1_C"/>
    <property type="match status" value="1"/>
</dbReference>
<feature type="region of interest" description="Disordered" evidence="1">
    <location>
        <begin position="108"/>
        <end position="175"/>
    </location>
</feature>
<evidence type="ECO:0000259" key="2">
    <source>
        <dbReference type="Pfam" id="PF10148"/>
    </source>
</evidence>
<keyword evidence="4" id="KW-1185">Reference proteome</keyword>
<feature type="compositionally biased region" description="Basic and acidic residues" evidence="1">
    <location>
        <begin position="48"/>
        <end position="60"/>
    </location>
</feature>
<feature type="region of interest" description="Disordered" evidence="1">
    <location>
        <begin position="1"/>
        <end position="90"/>
    </location>
</feature>
<dbReference type="Proteomes" id="UP001369086">
    <property type="component" value="Unassembled WGS sequence"/>
</dbReference>
<accession>A0ABR0YZW0</accession>
<dbReference type="InterPro" id="IPR039045">
    <property type="entry name" value="SCHIP_1"/>
</dbReference>